<feature type="region of interest" description="Disordered" evidence="1">
    <location>
        <begin position="1"/>
        <end position="55"/>
    </location>
</feature>
<gene>
    <name evidence="3" type="ORF">G1H19_03960</name>
</gene>
<organism evidence="3 4">
    <name type="scientific">Goekera deserti</name>
    <dbReference type="NCBI Taxonomy" id="2497753"/>
    <lineage>
        <taxon>Bacteria</taxon>
        <taxon>Bacillati</taxon>
        <taxon>Actinomycetota</taxon>
        <taxon>Actinomycetes</taxon>
        <taxon>Geodermatophilales</taxon>
        <taxon>Geodermatophilaceae</taxon>
        <taxon>Goekera</taxon>
    </lineage>
</organism>
<reference evidence="3 4" key="1">
    <citation type="submission" date="2020-02" db="EMBL/GenBank/DDBJ databases">
        <title>The whole genome sequence of CPCC 205119.</title>
        <authorList>
            <person name="Jiang Z."/>
        </authorList>
    </citation>
    <scope>NUCLEOTIDE SEQUENCE [LARGE SCALE GENOMIC DNA]</scope>
    <source>
        <strain evidence="3 4">CPCC 205119</strain>
    </source>
</reference>
<proteinExistence type="predicted"/>
<evidence type="ECO:0000313" key="3">
    <source>
        <dbReference type="EMBL" id="NEL53168.1"/>
    </source>
</evidence>
<dbReference type="Proteomes" id="UP000470470">
    <property type="component" value="Unassembled WGS sequence"/>
</dbReference>
<feature type="transmembrane region" description="Helical" evidence="2">
    <location>
        <begin position="160"/>
        <end position="179"/>
    </location>
</feature>
<feature type="region of interest" description="Disordered" evidence="1">
    <location>
        <begin position="262"/>
        <end position="291"/>
    </location>
</feature>
<name>A0A7K3W9P1_9ACTN</name>
<feature type="transmembrane region" description="Helical" evidence="2">
    <location>
        <begin position="128"/>
        <end position="148"/>
    </location>
</feature>
<sequence length="291" mass="30166">MGGPSNGARPGTARPVNGVARATQLPGDGGAGPARRPVAENRTGNPGAGATSTGSPEKVVTVHRIGALVVAAVIAVFGILGFAGGLGFFDTEGTTVAGLSTNGLLSTISLVTAAVLVLAALRSARTASTIMLIVGVLFLVSAFANLAILETDFNPLAFRLPNVFFSIAAGLVLLALGAYGRVSGNLPADNPYRTEGDAAEADALDDDQGLPETPAEVAAEAAMRDAELAVVNHTATDEQRRRVEAMARVRTRRDRREVWMDLDRQAAGRPTPERTAAAPSPVERIKRRLGR</sequence>
<accession>A0A7K3W9P1</accession>
<feature type="transmembrane region" description="Helical" evidence="2">
    <location>
        <begin position="65"/>
        <end position="89"/>
    </location>
</feature>
<dbReference type="EMBL" id="JAAGWK010000008">
    <property type="protein sequence ID" value="NEL53168.1"/>
    <property type="molecule type" value="Genomic_DNA"/>
</dbReference>
<evidence type="ECO:0000256" key="2">
    <source>
        <dbReference type="SAM" id="Phobius"/>
    </source>
</evidence>
<evidence type="ECO:0000313" key="4">
    <source>
        <dbReference type="Proteomes" id="UP000470470"/>
    </source>
</evidence>
<keyword evidence="2" id="KW-0812">Transmembrane</keyword>
<protein>
    <submittedName>
        <fullName evidence="3">DUF4383 domain-containing protein</fullName>
    </submittedName>
</protein>
<dbReference type="Pfam" id="PF14325">
    <property type="entry name" value="DUF4383"/>
    <property type="match status" value="1"/>
</dbReference>
<comment type="caution">
    <text evidence="3">The sequence shown here is derived from an EMBL/GenBank/DDBJ whole genome shotgun (WGS) entry which is preliminary data.</text>
</comment>
<keyword evidence="2" id="KW-0472">Membrane</keyword>
<evidence type="ECO:0000256" key="1">
    <source>
        <dbReference type="SAM" id="MobiDB-lite"/>
    </source>
</evidence>
<keyword evidence="4" id="KW-1185">Reference proteome</keyword>
<keyword evidence="2" id="KW-1133">Transmembrane helix</keyword>
<feature type="transmembrane region" description="Helical" evidence="2">
    <location>
        <begin position="101"/>
        <end position="121"/>
    </location>
</feature>
<dbReference type="AlphaFoldDB" id="A0A7K3W9P1"/>